<evidence type="ECO:0008006" key="15">
    <source>
        <dbReference type="Google" id="ProtNLM"/>
    </source>
</evidence>
<evidence type="ECO:0000313" key="14">
    <source>
        <dbReference type="Proteomes" id="UP001295423"/>
    </source>
</evidence>
<comment type="subcellular location">
    <subcellularLocation>
        <location evidence="3">Endomembrane system</location>
    </subcellularLocation>
    <subcellularLocation>
        <location evidence="2">Membrane</location>
        <topology evidence="2">Single-pass membrane protein</topology>
    </subcellularLocation>
</comment>
<keyword evidence="9" id="KW-0408">Iron</keyword>
<reference evidence="13" key="1">
    <citation type="submission" date="2023-08" db="EMBL/GenBank/DDBJ databases">
        <authorList>
            <person name="Audoor S."/>
            <person name="Bilcke G."/>
        </authorList>
    </citation>
    <scope>NUCLEOTIDE SEQUENCE</scope>
</reference>
<dbReference type="PROSITE" id="PS51670">
    <property type="entry name" value="SHKT"/>
    <property type="match status" value="1"/>
</dbReference>
<evidence type="ECO:0000256" key="8">
    <source>
        <dbReference type="ARBA" id="ARBA00023002"/>
    </source>
</evidence>
<dbReference type="InterPro" id="IPR044862">
    <property type="entry name" value="Pro_4_hyd_alph_FE2OG_OXY"/>
</dbReference>
<dbReference type="PANTHER" id="PTHR10869">
    <property type="entry name" value="PROLYL 4-HYDROXYLASE ALPHA SUBUNIT"/>
    <property type="match status" value="1"/>
</dbReference>
<evidence type="ECO:0000256" key="6">
    <source>
        <dbReference type="ARBA" id="ARBA00022964"/>
    </source>
</evidence>
<dbReference type="GO" id="GO:0004656">
    <property type="term" value="F:procollagen-proline 4-dioxygenase activity"/>
    <property type="evidence" value="ECO:0007669"/>
    <property type="project" value="TreeGrafter"/>
</dbReference>
<dbReference type="GO" id="GO:0005506">
    <property type="term" value="F:iron ion binding"/>
    <property type="evidence" value="ECO:0007669"/>
    <property type="project" value="InterPro"/>
</dbReference>
<evidence type="ECO:0000259" key="11">
    <source>
        <dbReference type="PROSITE" id="PS51471"/>
    </source>
</evidence>
<dbReference type="AlphaFoldDB" id="A0AAD2CI58"/>
<dbReference type="Pfam" id="PF01549">
    <property type="entry name" value="ShK"/>
    <property type="match status" value="1"/>
</dbReference>
<evidence type="ECO:0000256" key="1">
    <source>
        <dbReference type="ARBA" id="ARBA00001961"/>
    </source>
</evidence>
<evidence type="ECO:0000259" key="12">
    <source>
        <dbReference type="PROSITE" id="PS51670"/>
    </source>
</evidence>
<feature type="domain" description="ShKT" evidence="12">
    <location>
        <begin position="139"/>
        <end position="173"/>
    </location>
</feature>
<feature type="domain" description="Fe2OG dioxygenase" evidence="11">
    <location>
        <begin position="307"/>
        <end position="412"/>
    </location>
</feature>
<name>A0AAD2CI58_9STRA</name>
<dbReference type="InterPro" id="IPR005123">
    <property type="entry name" value="Oxoglu/Fe-dep_dioxygenase_dom"/>
</dbReference>
<dbReference type="PANTHER" id="PTHR10869:SF235">
    <property type="entry name" value="PROCOLLAGEN-PROLINE 4-DIOXYGENASE"/>
    <property type="match status" value="1"/>
</dbReference>
<evidence type="ECO:0000256" key="7">
    <source>
        <dbReference type="ARBA" id="ARBA00022989"/>
    </source>
</evidence>
<proteinExistence type="predicted"/>
<keyword evidence="7" id="KW-1133">Transmembrane helix</keyword>
<organism evidence="13 14">
    <name type="scientific">Cylindrotheca closterium</name>
    <dbReference type="NCBI Taxonomy" id="2856"/>
    <lineage>
        <taxon>Eukaryota</taxon>
        <taxon>Sar</taxon>
        <taxon>Stramenopiles</taxon>
        <taxon>Ochrophyta</taxon>
        <taxon>Bacillariophyta</taxon>
        <taxon>Bacillariophyceae</taxon>
        <taxon>Bacillariophycidae</taxon>
        <taxon>Bacillariales</taxon>
        <taxon>Bacillariaceae</taxon>
        <taxon>Cylindrotheca</taxon>
    </lineage>
</organism>
<evidence type="ECO:0000256" key="5">
    <source>
        <dbReference type="ARBA" id="ARBA00022723"/>
    </source>
</evidence>
<dbReference type="InterPro" id="IPR006620">
    <property type="entry name" value="Pro_4_hyd_alph"/>
</dbReference>
<dbReference type="PROSITE" id="PS51471">
    <property type="entry name" value="FE2OG_OXY"/>
    <property type="match status" value="1"/>
</dbReference>
<keyword evidence="10" id="KW-0472">Membrane</keyword>
<evidence type="ECO:0000313" key="13">
    <source>
        <dbReference type="EMBL" id="CAJ1932165.1"/>
    </source>
</evidence>
<dbReference type="EMBL" id="CAKOGP040000213">
    <property type="protein sequence ID" value="CAJ1932165.1"/>
    <property type="molecule type" value="Genomic_DNA"/>
</dbReference>
<keyword evidence="4" id="KW-0812">Transmembrane</keyword>
<dbReference type="SMART" id="SM00702">
    <property type="entry name" value="P4Hc"/>
    <property type="match status" value="1"/>
</dbReference>
<dbReference type="SMART" id="SM00254">
    <property type="entry name" value="ShKT"/>
    <property type="match status" value="1"/>
</dbReference>
<sequence length="424" mass="47990">MLMNILWSGHLTTHSSDRVESYPKGAKDLADCDSMVRWLPKKSEAAARRARRSQIFQVEMTEYAWVPVNIPIPLLAICGLFSKAHDHYSNGVIIPIDFGEDQSIAGQDWKKSLENLEKAQKYIKEVVSGPEFDGVRNGCQIRNPLCSFWAAIGECEVNPSYMKMQCAPSCQTCDQLSFEKRCPYDKDAPTALNPGDLNKMFESIVAKDSNEGRLTIISQPPSGPWIVTLDDFLTPAECERLIHLGGQQGYERSKDVGKEKFDGTYDSVESKSRTSSNAWCVEKCYEDDVTMNVLSRIQNLTGVPEENYEYLQLLEYQETQFYGSHHDYIEHHTQRAQGVRILTVFLYLNDVEAGGGTRFTDLDITVAPKTGRVLIWPSTLDARPNDKDRRTHHEAMPVIKGIKYGANAWIHQRNFKEPHAKACV</sequence>
<evidence type="ECO:0000256" key="9">
    <source>
        <dbReference type="ARBA" id="ARBA00023004"/>
    </source>
</evidence>
<dbReference type="GO" id="GO:0016020">
    <property type="term" value="C:membrane"/>
    <property type="evidence" value="ECO:0007669"/>
    <property type="project" value="UniProtKB-SubCell"/>
</dbReference>
<dbReference type="Gene3D" id="2.60.120.620">
    <property type="entry name" value="q2cbj1_9rhob like domain"/>
    <property type="match status" value="1"/>
</dbReference>
<dbReference type="Pfam" id="PF13640">
    <property type="entry name" value="2OG-FeII_Oxy_3"/>
    <property type="match status" value="1"/>
</dbReference>
<evidence type="ECO:0000256" key="3">
    <source>
        <dbReference type="ARBA" id="ARBA00004308"/>
    </source>
</evidence>
<dbReference type="Proteomes" id="UP001295423">
    <property type="component" value="Unassembled WGS sequence"/>
</dbReference>
<gene>
    <name evidence="13" type="ORF">CYCCA115_LOCUS2717</name>
</gene>
<dbReference type="FunFam" id="2.60.120.620:FF:000031">
    <property type="entry name" value="Predicted protein"/>
    <property type="match status" value="1"/>
</dbReference>
<evidence type="ECO:0000256" key="10">
    <source>
        <dbReference type="ARBA" id="ARBA00023136"/>
    </source>
</evidence>
<protein>
    <recommendedName>
        <fullName evidence="15">Procollagen-proline 4-dioxygenase</fullName>
    </recommendedName>
</protein>
<evidence type="ECO:0000256" key="4">
    <source>
        <dbReference type="ARBA" id="ARBA00022692"/>
    </source>
</evidence>
<keyword evidence="8" id="KW-0560">Oxidoreductase</keyword>
<dbReference type="InterPro" id="IPR045054">
    <property type="entry name" value="P4HA-like"/>
</dbReference>
<dbReference type="GO" id="GO:0005783">
    <property type="term" value="C:endoplasmic reticulum"/>
    <property type="evidence" value="ECO:0007669"/>
    <property type="project" value="TreeGrafter"/>
</dbReference>
<keyword evidence="5" id="KW-0479">Metal-binding</keyword>
<dbReference type="InterPro" id="IPR003582">
    <property type="entry name" value="ShKT_dom"/>
</dbReference>
<keyword evidence="6" id="KW-0223">Dioxygenase</keyword>
<accession>A0AAD2CI58</accession>
<dbReference type="GO" id="GO:0031418">
    <property type="term" value="F:L-ascorbic acid binding"/>
    <property type="evidence" value="ECO:0007669"/>
    <property type="project" value="InterPro"/>
</dbReference>
<keyword evidence="14" id="KW-1185">Reference proteome</keyword>
<evidence type="ECO:0000256" key="2">
    <source>
        <dbReference type="ARBA" id="ARBA00004167"/>
    </source>
</evidence>
<comment type="caution">
    <text evidence="13">The sequence shown here is derived from an EMBL/GenBank/DDBJ whole genome shotgun (WGS) entry which is preliminary data.</text>
</comment>
<comment type="cofactor">
    <cofactor evidence="1">
        <name>L-ascorbate</name>
        <dbReference type="ChEBI" id="CHEBI:38290"/>
    </cofactor>
</comment>